<keyword evidence="1" id="KW-0472">Membrane</keyword>
<accession>A0A7K0DUP9</accession>
<dbReference type="EMBL" id="WEGI01000011">
    <property type="protein sequence ID" value="MQY29485.1"/>
    <property type="molecule type" value="Genomic_DNA"/>
</dbReference>
<protein>
    <recommendedName>
        <fullName evidence="4">Tetratricopeptide repeat protein</fullName>
    </recommendedName>
</protein>
<proteinExistence type="predicted"/>
<gene>
    <name evidence="2" type="ORF">NRB56_50750</name>
</gene>
<evidence type="ECO:0000256" key="1">
    <source>
        <dbReference type="SAM" id="Phobius"/>
    </source>
</evidence>
<feature type="transmembrane region" description="Helical" evidence="1">
    <location>
        <begin position="353"/>
        <end position="375"/>
    </location>
</feature>
<sequence>MDHASVERALAALAVSGSRKLDSDCDRLARGYVAEGVEPQFTVPSADFATDPYLICADRYWNLRFRDSPSLYTAVDCAGWLTEHVAADHAEAVREKWAMGYAFITRDTVDSAGEIADATADIIAADRTGERAYFATLYHAGKLRADYAFDELAQFLESSPLSVSISHSYWDKPLFVALRALAAFGSRRITAEHARSLFETAWQAPGRTREAVDVALNGVAISVEFAGRGELLRTHAAEAVALYPDDHIFAYRLAIGQRLCGDYDAALDSIGAALRKLPRVGWRVSYDLLQQQYRLEEQMITYERISARHADEMRTAAAQHGREVAALTERYRAELRELADSTQRNQYRSIEMVALFAAMIAFAVGSLNVTLSGALSLPGRVGLIAELGGGLLLFSVTILAGVWWITRRR</sequence>
<dbReference type="AlphaFoldDB" id="A0A7K0DUP9"/>
<evidence type="ECO:0000313" key="2">
    <source>
        <dbReference type="EMBL" id="MQY29485.1"/>
    </source>
</evidence>
<dbReference type="OrthoDB" id="4031079at2"/>
<name>A0A7K0DUP9_9NOCA</name>
<keyword evidence="3" id="KW-1185">Reference proteome</keyword>
<organism evidence="2 3">
    <name type="scientific">Nocardia aurantia</name>
    <dbReference type="NCBI Taxonomy" id="2585199"/>
    <lineage>
        <taxon>Bacteria</taxon>
        <taxon>Bacillati</taxon>
        <taxon>Actinomycetota</taxon>
        <taxon>Actinomycetes</taxon>
        <taxon>Mycobacteriales</taxon>
        <taxon>Nocardiaceae</taxon>
        <taxon>Nocardia</taxon>
    </lineage>
</organism>
<keyword evidence="1" id="KW-1133">Transmembrane helix</keyword>
<feature type="transmembrane region" description="Helical" evidence="1">
    <location>
        <begin position="381"/>
        <end position="405"/>
    </location>
</feature>
<comment type="caution">
    <text evidence="2">The sequence shown here is derived from an EMBL/GenBank/DDBJ whole genome shotgun (WGS) entry which is preliminary data.</text>
</comment>
<evidence type="ECO:0008006" key="4">
    <source>
        <dbReference type="Google" id="ProtNLM"/>
    </source>
</evidence>
<evidence type="ECO:0000313" key="3">
    <source>
        <dbReference type="Proteomes" id="UP000431401"/>
    </source>
</evidence>
<dbReference type="RefSeq" id="WP_153346388.1">
    <property type="nucleotide sequence ID" value="NZ_WEGI01000011.1"/>
</dbReference>
<keyword evidence="1" id="KW-0812">Transmembrane</keyword>
<reference evidence="2 3" key="1">
    <citation type="submission" date="2019-10" db="EMBL/GenBank/DDBJ databases">
        <title>Nocardia macrotermitis sp. nov. and Nocardia aurantia sp. nov., isolated from the gut of fungus growing-termite Macrotermes natalensis.</title>
        <authorList>
            <person name="Benndorf R."/>
            <person name="Schwitalla J."/>
            <person name="Martin K."/>
            <person name="De Beer W."/>
            <person name="Kaster A.-K."/>
            <person name="Vollmers J."/>
            <person name="Poulsen M."/>
            <person name="Beemelmanns C."/>
        </authorList>
    </citation>
    <scope>NUCLEOTIDE SEQUENCE [LARGE SCALE GENOMIC DNA]</scope>
    <source>
        <strain evidence="2 3">RB56</strain>
    </source>
</reference>
<dbReference type="Proteomes" id="UP000431401">
    <property type="component" value="Unassembled WGS sequence"/>
</dbReference>